<dbReference type="InParanoid" id="A0A2G4YS95"/>
<gene>
    <name evidence="1" type="ORF">CRD36_06905</name>
</gene>
<evidence type="ECO:0000313" key="2">
    <source>
        <dbReference type="Proteomes" id="UP000229730"/>
    </source>
</evidence>
<accession>A0A2G4YS95</accession>
<dbReference type="RefSeq" id="WP_099472025.1">
    <property type="nucleotide sequence ID" value="NZ_CP041025.1"/>
</dbReference>
<evidence type="ECO:0000313" key="1">
    <source>
        <dbReference type="EMBL" id="PHZ85137.1"/>
    </source>
</evidence>
<comment type="caution">
    <text evidence="1">The sequence shown here is derived from an EMBL/GenBank/DDBJ whole genome shotgun (WGS) entry which is preliminary data.</text>
</comment>
<organism evidence="1 2">
    <name type="scientific">Paremcibacter congregatus</name>
    <dbReference type="NCBI Taxonomy" id="2043170"/>
    <lineage>
        <taxon>Bacteria</taxon>
        <taxon>Pseudomonadati</taxon>
        <taxon>Pseudomonadota</taxon>
        <taxon>Alphaproteobacteria</taxon>
        <taxon>Emcibacterales</taxon>
        <taxon>Emcibacteraceae</taxon>
        <taxon>Paremcibacter</taxon>
    </lineage>
</organism>
<proteinExistence type="predicted"/>
<keyword evidence="2" id="KW-1185">Reference proteome</keyword>
<dbReference type="EMBL" id="PDEM01000016">
    <property type="protein sequence ID" value="PHZ85137.1"/>
    <property type="molecule type" value="Genomic_DNA"/>
</dbReference>
<dbReference type="Proteomes" id="UP000229730">
    <property type="component" value="Unassembled WGS sequence"/>
</dbReference>
<protein>
    <submittedName>
        <fullName evidence="1">Uncharacterized protein</fullName>
    </submittedName>
</protein>
<name>A0A2G4YS95_9PROT</name>
<reference evidence="1 2" key="1">
    <citation type="submission" date="2017-10" db="EMBL/GenBank/DDBJ databases">
        <title>Frigbacter circumglobatus gen. nov. sp. nov., isolated from sediment cultured in situ.</title>
        <authorList>
            <person name="Zhao Z."/>
        </authorList>
    </citation>
    <scope>NUCLEOTIDE SEQUENCE [LARGE SCALE GENOMIC DNA]</scope>
    <source>
        <strain evidence="1 2">ZYL</strain>
    </source>
</reference>
<dbReference type="AlphaFoldDB" id="A0A2G4YS95"/>
<sequence>MTNLISNEDLPTDILVNSMRSILPAELVYVSGGDGGEDTENGETNEVIYEVPEGKDLKLDKEGDELFETTVPDYFPREDSDNNGMPDLLENYFSLGAAKLVDGTE</sequence>